<feature type="region of interest" description="Disordered" evidence="1">
    <location>
        <begin position="1"/>
        <end position="167"/>
    </location>
</feature>
<keyword evidence="3" id="KW-1185">Reference proteome</keyword>
<feature type="compositionally biased region" description="Basic and acidic residues" evidence="1">
    <location>
        <begin position="155"/>
        <end position="167"/>
    </location>
</feature>
<proteinExistence type="predicted"/>
<comment type="caution">
    <text evidence="2">The sequence shown here is derived from an EMBL/GenBank/DDBJ whole genome shotgun (WGS) entry which is preliminary data.</text>
</comment>
<evidence type="ECO:0000256" key="1">
    <source>
        <dbReference type="SAM" id="MobiDB-lite"/>
    </source>
</evidence>
<sequence>MPRGKMTAGREAQQAKKRGSKRPAAASAADPAAASNKRRKAQDKVIVVNDPIDDDDNDPDWQGGSEGSTPQPVAKPKAAPRGRNKGKAPAVHAPLAATLKTPTSSQVGAHGGRMVWQNEKNKRPPYVPLSFKWVNPKNSNAKEPKTPPEADENGENGKKVRKSSDRKLINWNREYQSVLLYCTFQF</sequence>
<dbReference type="Proteomes" id="UP001396898">
    <property type="component" value="Unassembled WGS sequence"/>
</dbReference>
<dbReference type="EMBL" id="JAQQWI010000021">
    <property type="protein sequence ID" value="KAK7998482.1"/>
    <property type="molecule type" value="Genomic_DNA"/>
</dbReference>
<protein>
    <submittedName>
        <fullName evidence="2">Uncharacterized protein</fullName>
    </submittedName>
</protein>
<accession>A0ABR1R3H1</accession>
<organism evidence="2 3">
    <name type="scientific">Apiospora marii</name>
    <dbReference type="NCBI Taxonomy" id="335849"/>
    <lineage>
        <taxon>Eukaryota</taxon>
        <taxon>Fungi</taxon>
        <taxon>Dikarya</taxon>
        <taxon>Ascomycota</taxon>
        <taxon>Pezizomycotina</taxon>
        <taxon>Sordariomycetes</taxon>
        <taxon>Xylariomycetidae</taxon>
        <taxon>Amphisphaeriales</taxon>
        <taxon>Apiosporaceae</taxon>
        <taxon>Apiospora</taxon>
    </lineage>
</organism>
<evidence type="ECO:0000313" key="2">
    <source>
        <dbReference type="EMBL" id="KAK7998482.1"/>
    </source>
</evidence>
<gene>
    <name evidence="2" type="ORF">PG991_014961</name>
</gene>
<name>A0ABR1R3H1_9PEZI</name>
<reference evidence="2 3" key="1">
    <citation type="submission" date="2023-01" db="EMBL/GenBank/DDBJ databases">
        <title>Analysis of 21 Apiospora genomes using comparative genomics revels a genus with tremendous synthesis potential of carbohydrate active enzymes and secondary metabolites.</title>
        <authorList>
            <person name="Sorensen T."/>
        </authorList>
    </citation>
    <scope>NUCLEOTIDE SEQUENCE [LARGE SCALE GENOMIC DNA]</scope>
    <source>
        <strain evidence="2 3">CBS 20057</strain>
    </source>
</reference>
<evidence type="ECO:0000313" key="3">
    <source>
        <dbReference type="Proteomes" id="UP001396898"/>
    </source>
</evidence>
<feature type="compositionally biased region" description="Low complexity" evidence="1">
    <location>
        <begin position="22"/>
        <end position="35"/>
    </location>
</feature>